<sequence>MSFEDKIRNDLRGTTDEQDLPIPDAVRRRIDETLASLVGDSAIKHGTGQVDDKQNQNIVEVPSRRKAVFSLRRTRRLALAITFLLLSTSIWIASNPQTVDSMKPYLSSIFGWIGDEGVKQNLQLQQSGELPILTEVKNNGYILRIHEAFYDGLQVSFTYTFRKEQGEIPTGDYVIPDFQLTPSAKSVLGYTYKFDHGGLYDGYEAGVVKYFLQKKLPETFTLAINVPKFGVQHSDGRPYTVIQGDWSFELPITGVDHTHTVKWDNPLRAEHENHSFEVVRLRMSDTAAEWHLKLQIPFMRKQAMFEQGEYVHFRIQDEKGKELEGTGEWSTSHHTERPPTPDSAYIEDAWLYTPPVPSGSTITVIPMIRTMATVNGEPEWKETPLEGLTMQVPVQ</sequence>
<dbReference type="Gene3D" id="2.60.40.1630">
    <property type="entry name" value="bacillus anthracis domain"/>
    <property type="match status" value="1"/>
</dbReference>
<dbReference type="Proteomes" id="UP000246635">
    <property type="component" value="Unassembled WGS sequence"/>
</dbReference>
<comment type="caution">
    <text evidence="4">The sequence shown here is derived from an EMBL/GenBank/DDBJ whole genome shotgun (WGS) entry which is preliminary data.</text>
</comment>
<evidence type="ECO:0000259" key="3">
    <source>
        <dbReference type="Pfam" id="PF13786"/>
    </source>
</evidence>
<evidence type="ECO:0000256" key="1">
    <source>
        <dbReference type="SAM" id="MobiDB-lite"/>
    </source>
</evidence>
<feature type="domain" description="DUF4179" evidence="3">
    <location>
        <begin position="73"/>
        <end position="162"/>
    </location>
</feature>
<feature type="transmembrane region" description="Helical" evidence="2">
    <location>
        <begin position="74"/>
        <end position="93"/>
    </location>
</feature>
<dbReference type="RefSeq" id="WP_110043778.1">
    <property type="nucleotide sequence ID" value="NZ_CP054612.1"/>
</dbReference>
<keyword evidence="2" id="KW-0472">Membrane</keyword>
<protein>
    <recommendedName>
        <fullName evidence="3">DUF4179 domain-containing protein</fullName>
    </recommendedName>
</protein>
<dbReference type="EMBL" id="QGTQ01000005">
    <property type="protein sequence ID" value="PWW05252.1"/>
    <property type="molecule type" value="Genomic_DNA"/>
</dbReference>
<keyword evidence="5" id="KW-1185">Reference proteome</keyword>
<evidence type="ECO:0000256" key="2">
    <source>
        <dbReference type="SAM" id="Phobius"/>
    </source>
</evidence>
<dbReference type="InterPro" id="IPR025436">
    <property type="entry name" value="DUF4179"/>
</dbReference>
<name>A0A2V2YVK3_9BACL</name>
<dbReference type="AlphaFoldDB" id="A0A2V2YVK3"/>
<feature type="region of interest" description="Disordered" evidence="1">
    <location>
        <begin position="322"/>
        <end position="341"/>
    </location>
</feature>
<evidence type="ECO:0000313" key="5">
    <source>
        <dbReference type="Proteomes" id="UP000246635"/>
    </source>
</evidence>
<keyword evidence="2" id="KW-0812">Transmembrane</keyword>
<dbReference type="Pfam" id="PF13786">
    <property type="entry name" value="DUF4179"/>
    <property type="match status" value="1"/>
</dbReference>
<dbReference type="OrthoDB" id="2596463at2"/>
<accession>A0A2V2YVK3</accession>
<reference evidence="4 5" key="1">
    <citation type="submission" date="2018-05" db="EMBL/GenBank/DDBJ databases">
        <title>Genomic Encyclopedia of Type Strains, Phase III (KMG-III): the genomes of soil and plant-associated and newly described type strains.</title>
        <authorList>
            <person name="Whitman W."/>
        </authorList>
    </citation>
    <scope>NUCLEOTIDE SEQUENCE [LARGE SCALE GENOMIC DNA]</scope>
    <source>
        <strain evidence="4 5">CECT 5696</strain>
    </source>
</reference>
<gene>
    <name evidence="4" type="ORF">DFQ01_105236</name>
</gene>
<keyword evidence="2" id="KW-1133">Transmembrane helix</keyword>
<proteinExistence type="predicted"/>
<evidence type="ECO:0000313" key="4">
    <source>
        <dbReference type="EMBL" id="PWW05252.1"/>
    </source>
</evidence>
<organism evidence="4 5">
    <name type="scientific">Paenibacillus cellulosilyticus</name>
    <dbReference type="NCBI Taxonomy" id="375489"/>
    <lineage>
        <taxon>Bacteria</taxon>
        <taxon>Bacillati</taxon>
        <taxon>Bacillota</taxon>
        <taxon>Bacilli</taxon>
        <taxon>Bacillales</taxon>
        <taxon>Paenibacillaceae</taxon>
        <taxon>Paenibacillus</taxon>
    </lineage>
</organism>